<dbReference type="InterPro" id="IPR029056">
    <property type="entry name" value="Ribokinase-like"/>
</dbReference>
<dbReference type="RefSeq" id="XP_043048035.1">
    <property type="nucleotide sequence ID" value="XM_043192371.1"/>
</dbReference>
<reference evidence="2" key="1">
    <citation type="submission" date="2021-03" db="EMBL/GenBank/DDBJ databases">
        <authorList>
            <person name="Palmer J.M."/>
        </authorList>
    </citation>
    <scope>NUCLEOTIDE SEQUENCE</scope>
    <source>
        <strain evidence="2">ARV_011</strain>
    </source>
</reference>
<dbReference type="InterPro" id="IPR011611">
    <property type="entry name" value="PfkB_dom"/>
</dbReference>
<dbReference type="PANTHER" id="PTHR47098">
    <property type="entry name" value="PROTEIN MAK32"/>
    <property type="match status" value="1"/>
</dbReference>
<organism evidence="2 3">
    <name type="scientific">Scheffersomyces spartinae</name>
    <dbReference type="NCBI Taxonomy" id="45513"/>
    <lineage>
        <taxon>Eukaryota</taxon>
        <taxon>Fungi</taxon>
        <taxon>Dikarya</taxon>
        <taxon>Ascomycota</taxon>
        <taxon>Saccharomycotina</taxon>
        <taxon>Pichiomycetes</taxon>
        <taxon>Debaryomycetaceae</taxon>
        <taxon>Scheffersomyces</taxon>
    </lineage>
</organism>
<dbReference type="OrthoDB" id="497927at2759"/>
<evidence type="ECO:0000313" key="2">
    <source>
        <dbReference type="EMBL" id="KAG7192485.1"/>
    </source>
</evidence>
<dbReference type="Pfam" id="PF00294">
    <property type="entry name" value="PfkB"/>
    <property type="match status" value="1"/>
</dbReference>
<feature type="domain" description="Carbohydrate kinase PfkB" evidence="1">
    <location>
        <begin position="85"/>
        <end position="311"/>
    </location>
</feature>
<evidence type="ECO:0000313" key="3">
    <source>
        <dbReference type="Proteomes" id="UP000790833"/>
    </source>
</evidence>
<comment type="caution">
    <text evidence="2">The sequence shown here is derived from an EMBL/GenBank/DDBJ whole genome shotgun (WGS) entry which is preliminary data.</text>
</comment>
<dbReference type="GeneID" id="66114953"/>
<dbReference type="PANTHER" id="PTHR47098:SF2">
    <property type="entry name" value="PROTEIN MAK32"/>
    <property type="match status" value="1"/>
</dbReference>
<dbReference type="SUPFAM" id="SSF53613">
    <property type="entry name" value="Ribokinase-like"/>
    <property type="match status" value="1"/>
</dbReference>
<proteinExistence type="predicted"/>
<protein>
    <recommendedName>
        <fullName evidence="1">Carbohydrate kinase PfkB domain-containing protein</fullName>
    </recommendedName>
</protein>
<dbReference type="AlphaFoldDB" id="A0A9P7V6X0"/>
<keyword evidence="3" id="KW-1185">Reference proteome</keyword>
<evidence type="ECO:0000259" key="1">
    <source>
        <dbReference type="Pfam" id="PF00294"/>
    </source>
</evidence>
<gene>
    <name evidence="2" type="ORF">KQ657_001579</name>
</gene>
<dbReference type="EMBL" id="JAHMUF010000017">
    <property type="protein sequence ID" value="KAG7192485.1"/>
    <property type="molecule type" value="Genomic_DNA"/>
</dbReference>
<sequence>MTVSTPLFTSLGMFIIDDNQYPIEWDREDDLNVIGGGGSYAIVGARIIAGFSRAPQICGIIDKGYDFPLSVEQELQSWKCGLVYRTDETRRTTRGVNVYDKQETRGFYYKTDKKRIEPEDVVDDQRLCRSKSYHLLCSVERCRNFIDDIGQVNREAVYIYEPIPDVCIPENIELLKELVLGLIDVFSPNLKEACLLAGIEEISLDMNNDINESITALESLASTFTSHMTKEGSGVVIRCGAHGCYVSSSNWKGMLPAYHDAQDTQAVVDVTGGGNAYCGGFVVGLLMSGYDWKIAGICGNLASGCVIEQLGMPLVDAGVGNNNGDVWNKIHVLKRFQNYVTKHAINNAQLSWMYPEEEQ</sequence>
<dbReference type="Gene3D" id="3.40.1190.20">
    <property type="match status" value="1"/>
</dbReference>
<accession>A0A9P7V6X0</accession>
<name>A0A9P7V6X0_9ASCO</name>
<dbReference type="Proteomes" id="UP000790833">
    <property type="component" value="Unassembled WGS sequence"/>
</dbReference>